<comment type="caution">
    <text evidence="1">The sequence shown here is derived from an EMBL/GenBank/DDBJ whole genome shotgun (WGS) entry which is preliminary data.</text>
</comment>
<sequence length="36" mass="4194">MFKSKVILRFRGLNLSLSDRRWARLHLITIVALVGL</sequence>
<dbReference type="EMBL" id="AYSL01000197">
    <property type="protein sequence ID" value="KTF08023.1"/>
    <property type="molecule type" value="Genomic_DNA"/>
</dbReference>
<evidence type="ECO:0000313" key="1">
    <source>
        <dbReference type="EMBL" id="KTF08023.1"/>
    </source>
</evidence>
<accession>A0A1B6NX90</accession>
<dbReference type="AlphaFoldDB" id="A0A1B6NX90"/>
<protein>
    <submittedName>
        <fullName evidence="1">Uncharacterized protein</fullName>
    </submittedName>
</protein>
<gene>
    <name evidence="1" type="ORF">MGSAQ_000480</name>
</gene>
<reference evidence="1" key="1">
    <citation type="submission" date="2013-11" db="EMBL/GenBank/DDBJ databases">
        <title>Microbial diversity, functional groups and degradation webs in Northern and Southern Mediterranean and Red Sea marine crude oil polluted sites.</title>
        <authorList>
            <person name="Daffonchio D."/>
            <person name="Mapelli F."/>
            <person name="Ferrer M."/>
            <person name="Richter M."/>
            <person name="Cherif A."/>
            <person name="Malkawi H.I."/>
            <person name="Yakimov M.M."/>
            <person name="Abdel-Fattah Y.R."/>
            <person name="Blaghen M."/>
            <person name="Golyshin P.N."/>
            <person name="Kalogerakis N."/>
            <person name="Boon N."/>
            <person name="Magagnini M."/>
            <person name="Fava F."/>
        </authorList>
    </citation>
    <scope>NUCLEOTIDE SEQUENCE</scope>
</reference>
<name>A0A1B6NX90_9ZZZZ</name>
<organism evidence="1">
    <name type="scientific">marine sediment metagenome</name>
    <dbReference type="NCBI Taxonomy" id="412755"/>
    <lineage>
        <taxon>unclassified sequences</taxon>
        <taxon>metagenomes</taxon>
        <taxon>ecological metagenomes</taxon>
    </lineage>
</organism>
<proteinExistence type="predicted"/>